<dbReference type="SMART" id="SM00421">
    <property type="entry name" value="HTH_LUXR"/>
    <property type="match status" value="1"/>
</dbReference>
<keyword evidence="6" id="KW-1185">Reference proteome</keyword>
<dbReference type="Pfam" id="PF00196">
    <property type="entry name" value="GerE"/>
    <property type="match status" value="1"/>
</dbReference>
<keyword evidence="2" id="KW-0238">DNA-binding</keyword>
<dbReference type="Proteomes" id="UP000235616">
    <property type="component" value="Unassembled WGS sequence"/>
</dbReference>
<dbReference type="PANTHER" id="PTHR44688">
    <property type="entry name" value="DNA-BINDING TRANSCRIPTIONAL ACTIVATOR DEVR_DOSR"/>
    <property type="match status" value="1"/>
</dbReference>
<evidence type="ECO:0000256" key="1">
    <source>
        <dbReference type="ARBA" id="ARBA00023015"/>
    </source>
</evidence>
<dbReference type="InterPro" id="IPR000792">
    <property type="entry name" value="Tscrpt_reg_LuxR_C"/>
</dbReference>
<dbReference type="SUPFAM" id="SSF46894">
    <property type="entry name" value="C-terminal effector domain of the bipartite response regulators"/>
    <property type="match status" value="1"/>
</dbReference>
<name>A0A2N7VLX3_9BURK</name>
<dbReference type="GO" id="GO:0006355">
    <property type="term" value="P:regulation of DNA-templated transcription"/>
    <property type="evidence" value="ECO:0007669"/>
    <property type="project" value="InterPro"/>
</dbReference>
<evidence type="ECO:0000313" key="5">
    <source>
        <dbReference type="EMBL" id="PMS18159.1"/>
    </source>
</evidence>
<feature type="domain" description="HTH luxR-type" evidence="4">
    <location>
        <begin position="231"/>
        <end position="296"/>
    </location>
</feature>
<evidence type="ECO:0000259" key="4">
    <source>
        <dbReference type="PROSITE" id="PS50043"/>
    </source>
</evidence>
<protein>
    <recommendedName>
        <fullName evidence="4">HTH luxR-type domain-containing protein</fullName>
    </recommendedName>
</protein>
<evidence type="ECO:0000313" key="6">
    <source>
        <dbReference type="Proteomes" id="UP000235616"/>
    </source>
</evidence>
<dbReference type="InterPro" id="IPR036693">
    <property type="entry name" value="TF_LuxR_autoind-bd_dom_sf"/>
</dbReference>
<evidence type="ECO:0000256" key="2">
    <source>
        <dbReference type="ARBA" id="ARBA00023125"/>
    </source>
</evidence>
<sequence length="298" mass="32995">MSYIDVVEELEDLQNPAAPSPRPASGLPARASCEIRYIDELEVAPLLRADETADATFIAAELGAARTADERVRMIRGILNIMGFSGLGYAALKLDAHKQPEYAYLLRNYLRTDLLPQSLQGGYLLRDPHMRRAFESSRPHVWDMRSLVNASRKDGIDPPMRRFFDGMRENGLASGLAFSLPIARTSLRALILFAGPPEHCEWITDSVIAQALGLGLSLHQRCAAHVQAICRQDNANGLSQLQQQILGAVVVGMPDKAIAARLNTTVHNVDYHLRQLREKFGARNRSQLAYLAGKMQVV</sequence>
<gene>
    <name evidence="5" type="ORF">C0Z18_18205</name>
</gene>
<dbReference type="SUPFAM" id="SSF75516">
    <property type="entry name" value="Pheromone-binding domain of LuxR-like quorum-sensing transcription factors"/>
    <property type="match status" value="1"/>
</dbReference>
<dbReference type="InterPro" id="IPR005143">
    <property type="entry name" value="TF_LuxR_autoind-bd_dom"/>
</dbReference>
<reference evidence="5 6" key="1">
    <citation type="submission" date="2018-01" db="EMBL/GenBank/DDBJ databases">
        <title>Whole genome analyses suggest that Burkholderia sensu lato contains two further novel genera in the rhizoxinica-symbiotica group Mycetohabitans gen. nov., and Trinickia gen. nov.: implications for the evolution of diazotrophy and nodulation in the Burkholderiaceae.</title>
        <authorList>
            <person name="Estrada-de los Santos P."/>
            <person name="Palmer M."/>
            <person name="Chavez-Ramirez B."/>
            <person name="Beukes C."/>
            <person name="Steenkamp E.T."/>
            <person name="Hirsch A.M."/>
            <person name="Manyaka P."/>
            <person name="Maluk M."/>
            <person name="Lafos M."/>
            <person name="Crook M."/>
            <person name="Gross E."/>
            <person name="Simon M.F."/>
            <person name="Bueno dos Reis Junior F."/>
            <person name="Poole P.S."/>
            <person name="Venter S.N."/>
            <person name="James E.K."/>
        </authorList>
    </citation>
    <scope>NUCLEOTIDE SEQUENCE [LARGE SCALE GENOMIC DNA]</scope>
    <source>
        <strain evidence="5 6">GIMN1.004</strain>
    </source>
</reference>
<dbReference type="Gene3D" id="3.30.450.80">
    <property type="entry name" value="Transcription factor LuxR-like, autoinducer-binding domain"/>
    <property type="match status" value="1"/>
</dbReference>
<proteinExistence type="predicted"/>
<evidence type="ECO:0000256" key="3">
    <source>
        <dbReference type="ARBA" id="ARBA00023163"/>
    </source>
</evidence>
<dbReference type="GO" id="GO:0003677">
    <property type="term" value="F:DNA binding"/>
    <property type="evidence" value="ECO:0007669"/>
    <property type="project" value="UniProtKB-KW"/>
</dbReference>
<dbReference type="InterPro" id="IPR036388">
    <property type="entry name" value="WH-like_DNA-bd_sf"/>
</dbReference>
<keyword evidence="1" id="KW-0805">Transcription regulation</keyword>
<dbReference type="InterPro" id="IPR016032">
    <property type="entry name" value="Sig_transdc_resp-reg_C-effctor"/>
</dbReference>
<comment type="caution">
    <text evidence="5">The sequence shown here is derived from an EMBL/GenBank/DDBJ whole genome shotgun (WGS) entry which is preliminary data.</text>
</comment>
<dbReference type="EMBL" id="PNYA01000016">
    <property type="protein sequence ID" value="PMS18159.1"/>
    <property type="molecule type" value="Genomic_DNA"/>
</dbReference>
<organism evidence="5 6">
    <name type="scientific">Trinickia dabaoshanensis</name>
    <dbReference type="NCBI Taxonomy" id="564714"/>
    <lineage>
        <taxon>Bacteria</taxon>
        <taxon>Pseudomonadati</taxon>
        <taxon>Pseudomonadota</taxon>
        <taxon>Betaproteobacteria</taxon>
        <taxon>Burkholderiales</taxon>
        <taxon>Burkholderiaceae</taxon>
        <taxon>Trinickia</taxon>
    </lineage>
</organism>
<dbReference type="RefSeq" id="WP_102646814.1">
    <property type="nucleotide sequence ID" value="NZ_PNYA01000016.1"/>
</dbReference>
<dbReference type="CDD" id="cd06170">
    <property type="entry name" value="LuxR_C_like"/>
    <property type="match status" value="1"/>
</dbReference>
<accession>A0A2N7VLX3</accession>
<dbReference type="OrthoDB" id="9149076at2"/>
<dbReference type="AlphaFoldDB" id="A0A2N7VLX3"/>
<dbReference type="PANTHER" id="PTHR44688:SF16">
    <property type="entry name" value="DNA-BINDING TRANSCRIPTIONAL ACTIVATOR DEVR_DOSR"/>
    <property type="match status" value="1"/>
</dbReference>
<keyword evidence="3" id="KW-0804">Transcription</keyword>
<dbReference type="Pfam" id="PF03472">
    <property type="entry name" value="Autoind_bind"/>
    <property type="match status" value="1"/>
</dbReference>
<dbReference type="PROSITE" id="PS50043">
    <property type="entry name" value="HTH_LUXR_2"/>
    <property type="match status" value="1"/>
</dbReference>
<dbReference type="Gene3D" id="1.10.10.10">
    <property type="entry name" value="Winged helix-like DNA-binding domain superfamily/Winged helix DNA-binding domain"/>
    <property type="match status" value="1"/>
</dbReference>